<protein>
    <submittedName>
        <fullName evidence="1">Uncharacterized protein</fullName>
    </submittedName>
</protein>
<reference evidence="2" key="1">
    <citation type="journal article" date="2022" name="Mol. Ecol. Resour.">
        <title>The genomes of chicory, endive, great burdock and yacon provide insights into Asteraceae palaeo-polyploidization history and plant inulin production.</title>
        <authorList>
            <person name="Fan W."/>
            <person name="Wang S."/>
            <person name="Wang H."/>
            <person name="Wang A."/>
            <person name="Jiang F."/>
            <person name="Liu H."/>
            <person name="Zhao H."/>
            <person name="Xu D."/>
            <person name="Zhang Y."/>
        </authorList>
    </citation>
    <scope>NUCLEOTIDE SEQUENCE [LARGE SCALE GENOMIC DNA]</scope>
    <source>
        <strain evidence="2">cv. Yunnan</strain>
    </source>
</reference>
<sequence>MNATTKQKESATNMNATTKQIKSATNMNAILSIVQPTCEFTATTTTTIHFSATTNTINLTTAFQNNYCVKIGSNVAFQNHYLHLILRSKIFWGRLHESVKIIPHKSGPRKVIPNTPSEL</sequence>
<name>A0ACB9FSN1_9ASTR</name>
<gene>
    <name evidence="1" type="ORF">L1987_48679</name>
</gene>
<dbReference type="EMBL" id="CM042033">
    <property type="protein sequence ID" value="KAI3774135.1"/>
    <property type="molecule type" value="Genomic_DNA"/>
</dbReference>
<dbReference type="Proteomes" id="UP001056120">
    <property type="component" value="Linkage Group LG16"/>
</dbReference>
<proteinExistence type="predicted"/>
<keyword evidence="2" id="KW-1185">Reference proteome</keyword>
<evidence type="ECO:0000313" key="1">
    <source>
        <dbReference type="EMBL" id="KAI3774135.1"/>
    </source>
</evidence>
<organism evidence="1 2">
    <name type="scientific">Smallanthus sonchifolius</name>
    <dbReference type="NCBI Taxonomy" id="185202"/>
    <lineage>
        <taxon>Eukaryota</taxon>
        <taxon>Viridiplantae</taxon>
        <taxon>Streptophyta</taxon>
        <taxon>Embryophyta</taxon>
        <taxon>Tracheophyta</taxon>
        <taxon>Spermatophyta</taxon>
        <taxon>Magnoliopsida</taxon>
        <taxon>eudicotyledons</taxon>
        <taxon>Gunneridae</taxon>
        <taxon>Pentapetalae</taxon>
        <taxon>asterids</taxon>
        <taxon>campanulids</taxon>
        <taxon>Asterales</taxon>
        <taxon>Asteraceae</taxon>
        <taxon>Asteroideae</taxon>
        <taxon>Heliantheae alliance</taxon>
        <taxon>Millerieae</taxon>
        <taxon>Smallanthus</taxon>
    </lineage>
</organism>
<accession>A0ACB9FSN1</accession>
<comment type="caution">
    <text evidence="1">The sequence shown here is derived from an EMBL/GenBank/DDBJ whole genome shotgun (WGS) entry which is preliminary data.</text>
</comment>
<evidence type="ECO:0000313" key="2">
    <source>
        <dbReference type="Proteomes" id="UP001056120"/>
    </source>
</evidence>
<reference evidence="1 2" key="2">
    <citation type="journal article" date="2022" name="Mol. Ecol. Resour.">
        <title>The genomes of chicory, endive, great burdock and yacon provide insights into Asteraceae paleo-polyploidization history and plant inulin production.</title>
        <authorList>
            <person name="Fan W."/>
            <person name="Wang S."/>
            <person name="Wang H."/>
            <person name="Wang A."/>
            <person name="Jiang F."/>
            <person name="Liu H."/>
            <person name="Zhao H."/>
            <person name="Xu D."/>
            <person name="Zhang Y."/>
        </authorList>
    </citation>
    <scope>NUCLEOTIDE SEQUENCE [LARGE SCALE GENOMIC DNA]</scope>
    <source>
        <strain evidence="2">cv. Yunnan</strain>
        <tissue evidence="1">Leaves</tissue>
    </source>
</reference>